<evidence type="ECO:0000256" key="4">
    <source>
        <dbReference type="SAM" id="MobiDB-lite"/>
    </source>
</evidence>
<dbReference type="RefSeq" id="XP_005841136.1">
    <property type="nucleotide sequence ID" value="XM_005841079.1"/>
</dbReference>
<name>L1JZX2_GUITC</name>
<feature type="region of interest" description="Disordered" evidence="4">
    <location>
        <begin position="14"/>
        <end position="34"/>
    </location>
</feature>
<keyword evidence="1 3" id="KW-0853">WD repeat</keyword>
<evidence type="ECO:0000313" key="7">
    <source>
        <dbReference type="Proteomes" id="UP000011087"/>
    </source>
</evidence>
<reference evidence="6" key="3">
    <citation type="submission" date="2016-03" db="UniProtKB">
        <authorList>
            <consortium name="EnsemblProtists"/>
        </authorList>
    </citation>
    <scope>IDENTIFICATION</scope>
</reference>
<dbReference type="GeneID" id="17310599"/>
<reference evidence="7" key="2">
    <citation type="submission" date="2012-11" db="EMBL/GenBank/DDBJ databases">
        <authorList>
            <person name="Kuo A."/>
            <person name="Curtis B.A."/>
            <person name="Tanifuji G."/>
            <person name="Burki F."/>
            <person name="Gruber A."/>
            <person name="Irimia M."/>
            <person name="Maruyama S."/>
            <person name="Arias M.C."/>
            <person name="Ball S.G."/>
            <person name="Gile G.H."/>
            <person name="Hirakawa Y."/>
            <person name="Hopkins J.F."/>
            <person name="Rensing S.A."/>
            <person name="Schmutz J."/>
            <person name="Symeonidi A."/>
            <person name="Elias M."/>
            <person name="Eveleigh R.J."/>
            <person name="Herman E.K."/>
            <person name="Klute M.J."/>
            <person name="Nakayama T."/>
            <person name="Obornik M."/>
            <person name="Reyes-Prieto A."/>
            <person name="Armbrust E.V."/>
            <person name="Aves S.J."/>
            <person name="Beiko R.G."/>
            <person name="Coutinho P."/>
            <person name="Dacks J.B."/>
            <person name="Durnford D.G."/>
            <person name="Fast N.M."/>
            <person name="Green B.R."/>
            <person name="Grisdale C."/>
            <person name="Hempe F."/>
            <person name="Henrissat B."/>
            <person name="Hoppner M.P."/>
            <person name="Ishida K.-I."/>
            <person name="Kim E."/>
            <person name="Koreny L."/>
            <person name="Kroth P.G."/>
            <person name="Liu Y."/>
            <person name="Malik S.-B."/>
            <person name="Maier U.G."/>
            <person name="McRose D."/>
            <person name="Mock T."/>
            <person name="Neilson J.A."/>
            <person name="Onodera N.T."/>
            <person name="Poole A.M."/>
            <person name="Pritham E.J."/>
            <person name="Richards T.A."/>
            <person name="Rocap G."/>
            <person name="Roy S.W."/>
            <person name="Sarai C."/>
            <person name="Schaack S."/>
            <person name="Shirato S."/>
            <person name="Slamovits C.H."/>
            <person name="Spencer D.F."/>
            <person name="Suzuki S."/>
            <person name="Worden A.Z."/>
            <person name="Zauner S."/>
            <person name="Barry K."/>
            <person name="Bell C."/>
            <person name="Bharti A.K."/>
            <person name="Crow J.A."/>
            <person name="Grimwood J."/>
            <person name="Kramer R."/>
            <person name="Lindquist E."/>
            <person name="Lucas S."/>
            <person name="Salamov A."/>
            <person name="McFadden G.I."/>
            <person name="Lane C.E."/>
            <person name="Keeling P.J."/>
            <person name="Gray M.W."/>
            <person name="Grigoriev I.V."/>
            <person name="Archibald J.M."/>
        </authorList>
    </citation>
    <scope>NUCLEOTIDE SEQUENCE</scope>
    <source>
        <strain evidence="7">CCMP2712</strain>
    </source>
</reference>
<dbReference type="InterPro" id="IPR019775">
    <property type="entry name" value="WD40_repeat_CS"/>
</dbReference>
<dbReference type="PANTHER" id="PTHR16017:SF0">
    <property type="entry name" value="WD REPEAT-CONTAINING PROTEIN 70"/>
    <property type="match status" value="1"/>
</dbReference>
<proteinExistence type="predicted"/>
<sequence>MPCGCGLHERKLSEEKAGATKVTSNDDVDKDEEKVDQSVMPLGGVVDFNSKDSENSDLEIRSTVARVMGCRRDFHDVRTILKDKEHVSSKRACDQSFLEIQAEEKRRKVASEVNTRLSGGPVEEESEASKSAPFPEFTHETILHGHGGPVLTITGHKSDVFLSGGMDHEIHTFDLRRVDPTKLTPSHSFEPAPGCSVKQIQRLRMTKSLPGRPLVDFKAGNPYYDYIEDTAGHIASLTAAFWHPRKSGWCYTAAGDGTVRLWDVRSCHVGDVSSFAASPEQHKVPIPCAVPSDVGGVLAMTSEGNIVMWDDRVGKRNRILTDAEKPEITIKDAHLNVDASGLPCALAYLDRKRLIVSQGGGMDKTVKVWDVRRTDKPVKIFENVDCSSFGSAICFSPDGNFFAVGSRVFSSSSARSKKKRKEERGEVNIFDSSRLVNLQSLHITSGPVVSLYWDATSNNLLAGSTGGKIHVLQKGDGGIHTIPGLQLQPLSTEASPSAPVHFQNDYSGVDLIELQLIKRTLREEREEAMPGSTR</sequence>
<evidence type="ECO:0000313" key="5">
    <source>
        <dbReference type="EMBL" id="EKX54156.1"/>
    </source>
</evidence>
<dbReference type="PROSITE" id="PS00678">
    <property type="entry name" value="WD_REPEATS_1"/>
    <property type="match status" value="1"/>
</dbReference>
<keyword evidence="2" id="KW-0677">Repeat</keyword>
<dbReference type="Pfam" id="PF00400">
    <property type="entry name" value="WD40"/>
    <property type="match status" value="1"/>
</dbReference>
<feature type="repeat" description="WD" evidence="3">
    <location>
        <begin position="230"/>
        <end position="266"/>
    </location>
</feature>
<dbReference type="EMBL" id="JH992968">
    <property type="protein sequence ID" value="EKX54156.1"/>
    <property type="molecule type" value="Genomic_DNA"/>
</dbReference>
<organism evidence="5">
    <name type="scientific">Guillardia theta (strain CCMP2712)</name>
    <name type="common">Cryptophyte</name>
    <dbReference type="NCBI Taxonomy" id="905079"/>
    <lineage>
        <taxon>Eukaryota</taxon>
        <taxon>Cryptophyceae</taxon>
        <taxon>Pyrenomonadales</taxon>
        <taxon>Geminigeraceae</taxon>
        <taxon>Guillardia</taxon>
    </lineage>
</organism>
<dbReference type="AlphaFoldDB" id="L1JZX2"/>
<dbReference type="STRING" id="905079.L1JZX2"/>
<dbReference type="PROSITE" id="PS50082">
    <property type="entry name" value="WD_REPEATS_2"/>
    <property type="match status" value="1"/>
</dbReference>
<evidence type="ECO:0000313" key="6">
    <source>
        <dbReference type="EnsemblProtists" id="EKX54156"/>
    </source>
</evidence>
<dbReference type="InterPro" id="IPR036322">
    <property type="entry name" value="WD40_repeat_dom_sf"/>
</dbReference>
<dbReference type="GO" id="GO:0035861">
    <property type="term" value="C:site of double-strand break"/>
    <property type="evidence" value="ECO:0007669"/>
    <property type="project" value="TreeGrafter"/>
</dbReference>
<dbReference type="SMART" id="SM00320">
    <property type="entry name" value="WD40"/>
    <property type="match status" value="6"/>
</dbReference>
<dbReference type="InterPro" id="IPR001680">
    <property type="entry name" value="WD40_rpt"/>
</dbReference>
<keyword evidence="7" id="KW-1185">Reference proteome</keyword>
<evidence type="ECO:0000256" key="1">
    <source>
        <dbReference type="ARBA" id="ARBA00022574"/>
    </source>
</evidence>
<evidence type="ECO:0000256" key="2">
    <source>
        <dbReference type="ARBA" id="ARBA00022737"/>
    </source>
</evidence>
<protein>
    <submittedName>
        <fullName evidence="5 6">Uncharacterized protein</fullName>
    </submittedName>
</protein>
<dbReference type="PaxDb" id="55529-EKX54156"/>
<dbReference type="PROSITE" id="PS50294">
    <property type="entry name" value="WD_REPEATS_REGION"/>
    <property type="match status" value="1"/>
</dbReference>
<dbReference type="HOGENOM" id="CLU_510436_0_0_1"/>
<dbReference type="OrthoDB" id="10264376at2759"/>
<dbReference type="EnsemblProtists" id="EKX54156">
    <property type="protein sequence ID" value="EKX54156"/>
    <property type="gene ID" value="GUITHDRAFT_100403"/>
</dbReference>
<dbReference type="Proteomes" id="UP000011087">
    <property type="component" value="Unassembled WGS sequence"/>
</dbReference>
<dbReference type="GO" id="GO:0005634">
    <property type="term" value="C:nucleus"/>
    <property type="evidence" value="ECO:0007669"/>
    <property type="project" value="TreeGrafter"/>
</dbReference>
<dbReference type="InterPro" id="IPR015943">
    <property type="entry name" value="WD40/YVTN_repeat-like_dom_sf"/>
</dbReference>
<dbReference type="PANTHER" id="PTHR16017">
    <property type="entry name" value="GASTRULATION DEFECTIVE PROTEIN 1-RELATED"/>
    <property type="match status" value="1"/>
</dbReference>
<dbReference type="InterPro" id="IPR051858">
    <property type="entry name" value="WD_repeat_GAD-1"/>
</dbReference>
<dbReference type="SUPFAM" id="SSF50978">
    <property type="entry name" value="WD40 repeat-like"/>
    <property type="match status" value="1"/>
</dbReference>
<reference evidence="5 7" key="1">
    <citation type="journal article" date="2012" name="Nature">
        <title>Algal genomes reveal evolutionary mosaicism and the fate of nucleomorphs.</title>
        <authorList>
            <consortium name="DOE Joint Genome Institute"/>
            <person name="Curtis B.A."/>
            <person name="Tanifuji G."/>
            <person name="Burki F."/>
            <person name="Gruber A."/>
            <person name="Irimia M."/>
            <person name="Maruyama S."/>
            <person name="Arias M.C."/>
            <person name="Ball S.G."/>
            <person name="Gile G.H."/>
            <person name="Hirakawa Y."/>
            <person name="Hopkins J.F."/>
            <person name="Kuo A."/>
            <person name="Rensing S.A."/>
            <person name="Schmutz J."/>
            <person name="Symeonidi A."/>
            <person name="Elias M."/>
            <person name="Eveleigh R.J."/>
            <person name="Herman E.K."/>
            <person name="Klute M.J."/>
            <person name="Nakayama T."/>
            <person name="Obornik M."/>
            <person name="Reyes-Prieto A."/>
            <person name="Armbrust E.V."/>
            <person name="Aves S.J."/>
            <person name="Beiko R.G."/>
            <person name="Coutinho P."/>
            <person name="Dacks J.B."/>
            <person name="Durnford D.G."/>
            <person name="Fast N.M."/>
            <person name="Green B.R."/>
            <person name="Grisdale C.J."/>
            <person name="Hempel F."/>
            <person name="Henrissat B."/>
            <person name="Hoppner M.P."/>
            <person name="Ishida K."/>
            <person name="Kim E."/>
            <person name="Koreny L."/>
            <person name="Kroth P.G."/>
            <person name="Liu Y."/>
            <person name="Malik S.B."/>
            <person name="Maier U.G."/>
            <person name="McRose D."/>
            <person name="Mock T."/>
            <person name="Neilson J.A."/>
            <person name="Onodera N.T."/>
            <person name="Poole A.M."/>
            <person name="Pritham E.J."/>
            <person name="Richards T.A."/>
            <person name="Rocap G."/>
            <person name="Roy S.W."/>
            <person name="Sarai C."/>
            <person name="Schaack S."/>
            <person name="Shirato S."/>
            <person name="Slamovits C.H."/>
            <person name="Spencer D.F."/>
            <person name="Suzuki S."/>
            <person name="Worden A.Z."/>
            <person name="Zauner S."/>
            <person name="Barry K."/>
            <person name="Bell C."/>
            <person name="Bharti A.K."/>
            <person name="Crow J.A."/>
            <person name="Grimwood J."/>
            <person name="Kramer R."/>
            <person name="Lindquist E."/>
            <person name="Lucas S."/>
            <person name="Salamov A."/>
            <person name="McFadden G.I."/>
            <person name="Lane C.E."/>
            <person name="Keeling P.J."/>
            <person name="Gray M.W."/>
            <person name="Grigoriev I.V."/>
            <person name="Archibald J.M."/>
        </authorList>
    </citation>
    <scope>NUCLEOTIDE SEQUENCE</scope>
    <source>
        <strain evidence="5 7">CCMP2712</strain>
    </source>
</reference>
<feature type="region of interest" description="Disordered" evidence="4">
    <location>
        <begin position="111"/>
        <end position="131"/>
    </location>
</feature>
<dbReference type="eggNOG" id="KOG0772">
    <property type="taxonomic scope" value="Eukaryota"/>
</dbReference>
<accession>L1JZX2</accession>
<dbReference type="KEGG" id="gtt:GUITHDRAFT_100403"/>
<dbReference type="OMA" id="AWHARIN"/>
<evidence type="ECO:0000256" key="3">
    <source>
        <dbReference type="PROSITE-ProRule" id="PRU00221"/>
    </source>
</evidence>
<dbReference type="Gene3D" id="2.130.10.10">
    <property type="entry name" value="YVTN repeat-like/Quinoprotein amine dehydrogenase"/>
    <property type="match status" value="2"/>
</dbReference>
<gene>
    <name evidence="5" type="ORF">GUITHDRAFT_100403</name>
</gene>